<dbReference type="EMBL" id="JAGSOH010000037">
    <property type="protein sequence ID" value="MBR7827567.1"/>
    <property type="molecule type" value="Genomic_DNA"/>
</dbReference>
<reference evidence="1" key="1">
    <citation type="submission" date="2021-04" db="EMBL/GenBank/DDBJ databases">
        <title>Genome based classification of Actinospica acidithermotolerans sp. nov., an actinobacterium isolated from an Indonesian hot spring.</title>
        <authorList>
            <person name="Kusuma A.B."/>
            <person name="Putra K.E."/>
            <person name="Nafisah S."/>
            <person name="Loh J."/>
            <person name="Nouioui I."/>
            <person name="Goodfellow M."/>
        </authorList>
    </citation>
    <scope>NUCLEOTIDE SEQUENCE</scope>
    <source>
        <strain evidence="1">MGRD01-02</strain>
    </source>
</reference>
<dbReference type="GO" id="GO:0003677">
    <property type="term" value="F:DNA binding"/>
    <property type="evidence" value="ECO:0007669"/>
    <property type="project" value="InterPro"/>
</dbReference>
<dbReference type="InterPro" id="IPR011990">
    <property type="entry name" value="TPR-like_helical_dom_sf"/>
</dbReference>
<dbReference type="AlphaFoldDB" id="A0A941EAE6"/>
<dbReference type="RefSeq" id="WP_212518710.1">
    <property type="nucleotide sequence ID" value="NZ_JAGSOH010000037.1"/>
</dbReference>
<dbReference type="Gene3D" id="1.25.40.10">
    <property type="entry name" value="Tetratricopeptide repeat domain"/>
    <property type="match status" value="1"/>
</dbReference>
<dbReference type="SUPFAM" id="SSF48452">
    <property type="entry name" value="TPR-like"/>
    <property type="match status" value="1"/>
</dbReference>
<gene>
    <name evidence="1" type="ORF">KDK95_14710</name>
</gene>
<dbReference type="Pfam" id="PF13560">
    <property type="entry name" value="HTH_31"/>
    <property type="match status" value="1"/>
</dbReference>
<evidence type="ECO:0000313" key="2">
    <source>
        <dbReference type="Proteomes" id="UP000676325"/>
    </source>
</evidence>
<organism evidence="1 2">
    <name type="scientific">Actinospica acidithermotolerans</name>
    <dbReference type="NCBI Taxonomy" id="2828514"/>
    <lineage>
        <taxon>Bacteria</taxon>
        <taxon>Bacillati</taxon>
        <taxon>Actinomycetota</taxon>
        <taxon>Actinomycetes</taxon>
        <taxon>Catenulisporales</taxon>
        <taxon>Actinospicaceae</taxon>
        <taxon>Actinospica</taxon>
    </lineage>
</organism>
<sequence length="429" mass="45757">MDNLLGNQMREVRRASGLRFVDFVQTIGYSASYVRNVEGGSRAVTAELADAYDRVLATGGRFRDALASKESEPWDQAGNIAAIVQLLDRNDVELDRRSIVAAAGVALGGAAVRWVSALRAVRSAESGSTSRQVGKAVIDNVDQRLGLLRHLDDELGSGEHAVIARNELAFVVQLLKTGSYSQRSGERLYSLASEASRQAAWSSFDQGKHGAALAYFDGALRASANARDGVAGAYALSFFAVHCYSTGQARAAVDMIDTAQSALSGSATPRMSAMLAARSARAQSKAGERTACIRDLAAARVHLDRGPHQDDPAVLYWVTEAEIEMIAGSCALELGDSGEALRRFEAALAADYRGDDQYPRSAAIYLARAAEAHLAQHDLEAAVFRARQAVRCLESVDSARSSSTLAGLRTKLASHTASPVVGTFLEEYA</sequence>
<comment type="caution">
    <text evidence="1">The sequence shown here is derived from an EMBL/GenBank/DDBJ whole genome shotgun (WGS) entry which is preliminary data.</text>
</comment>
<dbReference type="Proteomes" id="UP000676325">
    <property type="component" value="Unassembled WGS sequence"/>
</dbReference>
<keyword evidence="2" id="KW-1185">Reference proteome</keyword>
<evidence type="ECO:0000313" key="1">
    <source>
        <dbReference type="EMBL" id="MBR7827567.1"/>
    </source>
</evidence>
<name>A0A941EAE6_9ACTN</name>
<accession>A0A941EAE6</accession>
<dbReference type="InterPro" id="IPR010982">
    <property type="entry name" value="Lambda_DNA-bd_dom_sf"/>
</dbReference>
<proteinExistence type="predicted"/>
<protein>
    <submittedName>
        <fullName evidence="1">Helix-turn-helix domain-containing protein</fullName>
    </submittedName>
</protein>
<dbReference type="SUPFAM" id="SSF47413">
    <property type="entry name" value="lambda repressor-like DNA-binding domains"/>
    <property type="match status" value="1"/>
</dbReference>